<evidence type="ECO:0000313" key="3">
    <source>
        <dbReference type="Proteomes" id="UP000789524"/>
    </source>
</evidence>
<name>A0A8J2R402_9NEOP</name>
<dbReference type="EMBL" id="CAKASE010000080">
    <property type="protein sequence ID" value="CAG9581178.1"/>
    <property type="molecule type" value="Genomic_DNA"/>
</dbReference>
<dbReference type="AlphaFoldDB" id="A0A8J2R402"/>
<feature type="region of interest" description="Disordered" evidence="1">
    <location>
        <begin position="1"/>
        <end position="63"/>
    </location>
</feature>
<dbReference type="Proteomes" id="UP000789524">
    <property type="component" value="Unassembled WGS sequence"/>
</dbReference>
<comment type="caution">
    <text evidence="2">The sequence shown here is derived from an EMBL/GenBank/DDBJ whole genome shotgun (WGS) entry which is preliminary data.</text>
</comment>
<proteinExistence type="predicted"/>
<organism evidence="2 3">
    <name type="scientific">Danaus chrysippus</name>
    <name type="common">African queen</name>
    <dbReference type="NCBI Taxonomy" id="151541"/>
    <lineage>
        <taxon>Eukaryota</taxon>
        <taxon>Metazoa</taxon>
        <taxon>Ecdysozoa</taxon>
        <taxon>Arthropoda</taxon>
        <taxon>Hexapoda</taxon>
        <taxon>Insecta</taxon>
        <taxon>Pterygota</taxon>
        <taxon>Neoptera</taxon>
        <taxon>Endopterygota</taxon>
        <taxon>Lepidoptera</taxon>
        <taxon>Glossata</taxon>
        <taxon>Ditrysia</taxon>
        <taxon>Papilionoidea</taxon>
        <taxon>Nymphalidae</taxon>
        <taxon>Danainae</taxon>
        <taxon>Danaini</taxon>
        <taxon>Danaina</taxon>
        <taxon>Danaus</taxon>
        <taxon>Anosia</taxon>
    </lineage>
</organism>
<evidence type="ECO:0000256" key="1">
    <source>
        <dbReference type="SAM" id="MobiDB-lite"/>
    </source>
</evidence>
<keyword evidence="3" id="KW-1185">Reference proteome</keyword>
<protein>
    <submittedName>
        <fullName evidence="2">(African queen) hypothetical protein</fullName>
    </submittedName>
</protein>
<accession>A0A8J2R402</accession>
<feature type="compositionally biased region" description="Basic and acidic residues" evidence="1">
    <location>
        <begin position="1"/>
        <end position="18"/>
    </location>
</feature>
<sequence length="161" mass="17824">MREETLTQRESLRRKWEKCATAPRAPRPPLTFTFQRGATDGGAGAGHSHGARGPQRRRADIPRVLPRTPCDCARITRCASRAELARGLALSRRKRVASVEVAQAPGKHRALLRAPTPWIGPVKKISQPILYLGNSTITPTAVLLSLSWCHYKQHVSSNCHH</sequence>
<gene>
    <name evidence="2" type="ORF">DCHRY22_LOCUS13834</name>
</gene>
<dbReference type="OrthoDB" id="7391484at2759"/>
<evidence type="ECO:0000313" key="2">
    <source>
        <dbReference type="EMBL" id="CAG9581178.1"/>
    </source>
</evidence>
<reference evidence="2" key="1">
    <citation type="submission" date="2021-09" db="EMBL/GenBank/DDBJ databases">
        <authorList>
            <person name="Martin H S."/>
        </authorList>
    </citation>
    <scope>NUCLEOTIDE SEQUENCE</scope>
</reference>